<dbReference type="WBParaSite" id="JU765_v2.g10331.t1">
    <property type="protein sequence ID" value="JU765_v2.g10331.t1"/>
    <property type="gene ID" value="JU765_v2.g10331"/>
</dbReference>
<dbReference type="Proteomes" id="UP000887576">
    <property type="component" value="Unplaced"/>
</dbReference>
<name>A0AC34PVL7_9BILA</name>
<accession>A0AC34PVL7</accession>
<protein>
    <submittedName>
        <fullName evidence="2">Uncharacterized protein</fullName>
    </submittedName>
</protein>
<organism evidence="1 2">
    <name type="scientific">Panagrolaimus sp. JU765</name>
    <dbReference type="NCBI Taxonomy" id="591449"/>
    <lineage>
        <taxon>Eukaryota</taxon>
        <taxon>Metazoa</taxon>
        <taxon>Ecdysozoa</taxon>
        <taxon>Nematoda</taxon>
        <taxon>Chromadorea</taxon>
        <taxon>Rhabditida</taxon>
        <taxon>Tylenchina</taxon>
        <taxon>Panagrolaimomorpha</taxon>
        <taxon>Panagrolaimoidea</taxon>
        <taxon>Panagrolaimidae</taxon>
        <taxon>Panagrolaimus</taxon>
    </lineage>
</organism>
<reference evidence="2" key="1">
    <citation type="submission" date="2022-11" db="UniProtKB">
        <authorList>
            <consortium name="WormBaseParasite"/>
        </authorList>
    </citation>
    <scope>IDENTIFICATION</scope>
</reference>
<proteinExistence type="predicted"/>
<evidence type="ECO:0000313" key="2">
    <source>
        <dbReference type="WBParaSite" id="JU765_v2.g10331.t1"/>
    </source>
</evidence>
<sequence>KVKETSAVLFMANSIQSRIVGTELCTKLTKVYEALNVRKVEDFEKKLNEFEHDSGSETDRQALEKMKNAMSTWENFLAEIDAEIEKVAGPATALGPEDNIPLSKNKSVQSGTLLAYVKNSSYGMLFIQVVTSFSSSEASELVLKSYGKLSEFQRLDCDILLLTKGTGGGE</sequence>
<evidence type="ECO:0000313" key="1">
    <source>
        <dbReference type="Proteomes" id="UP000887576"/>
    </source>
</evidence>